<evidence type="ECO:0000256" key="8">
    <source>
        <dbReference type="ARBA" id="ARBA00039472"/>
    </source>
</evidence>
<gene>
    <name evidence="12" type="primary">SYF1</name>
    <name evidence="12" type="ORF">SPAR_D06030</name>
</gene>
<dbReference type="PANTHER" id="PTHR11246">
    <property type="entry name" value="PRE-MRNA SPLICING FACTOR"/>
    <property type="match status" value="1"/>
</dbReference>
<protein>
    <recommendedName>
        <fullName evidence="8">Pre-mRNA-splicing factor SYF1</fullName>
    </recommendedName>
</protein>
<organism evidence="12">
    <name type="scientific">Saccharomyces paradoxus</name>
    <name type="common">Yeast</name>
    <name type="synonym">Saccharomyces douglasii</name>
    <dbReference type="NCBI Taxonomy" id="27291"/>
    <lineage>
        <taxon>Eukaryota</taxon>
        <taxon>Fungi</taxon>
        <taxon>Dikarya</taxon>
        <taxon>Ascomycota</taxon>
        <taxon>Saccharomycotina</taxon>
        <taxon>Saccharomycetes</taxon>
        <taxon>Saccharomycetales</taxon>
        <taxon>Saccharomycetaceae</taxon>
        <taxon>Saccharomyces</taxon>
    </lineage>
</organism>
<keyword evidence="4" id="KW-0747">Spliceosome</keyword>
<accession>A0A8B8UPP8</accession>
<evidence type="ECO:0000256" key="3">
    <source>
        <dbReference type="ARBA" id="ARBA00022664"/>
    </source>
</evidence>
<evidence type="ECO:0000256" key="1">
    <source>
        <dbReference type="ARBA" id="ARBA00004123"/>
    </source>
</evidence>
<evidence type="ECO:0000256" key="6">
    <source>
        <dbReference type="ARBA" id="ARBA00023187"/>
    </source>
</evidence>
<evidence type="ECO:0000256" key="2">
    <source>
        <dbReference type="ARBA" id="ARBA00008644"/>
    </source>
</evidence>
<feature type="domain" description="Pre-mRNA-splicing factor Syf1/CRNKL1-like C-terminal HAT-repeats" evidence="10">
    <location>
        <begin position="446"/>
        <end position="822"/>
    </location>
</feature>
<feature type="domain" description="Pre-mRNA-splicing factor Syf1-like N-terminal HAT-repeats" evidence="11">
    <location>
        <begin position="24"/>
        <end position="161"/>
    </location>
</feature>
<dbReference type="SUPFAM" id="SSF48452">
    <property type="entry name" value="TPR-like"/>
    <property type="match status" value="3"/>
</dbReference>
<dbReference type="InterPro" id="IPR045075">
    <property type="entry name" value="Syf1-like"/>
</dbReference>
<dbReference type="GeneID" id="54629850"/>
<dbReference type="InterPro" id="IPR055430">
    <property type="entry name" value="HAT_Syf1_CNRKL1_C"/>
</dbReference>
<dbReference type="RefSeq" id="XP_033765636.1">
    <property type="nucleotide sequence ID" value="XM_033909745.1"/>
</dbReference>
<proteinExistence type="inferred from homology"/>
<name>A0A8B8UPP8_SACPA</name>
<reference evidence="12" key="4">
    <citation type="submission" date="2025-08" db="UniProtKB">
        <authorList>
            <consortium name="RefSeq"/>
        </authorList>
    </citation>
    <scope>IDENTIFICATION</scope>
    <source>
        <strain evidence="12">CBS432</strain>
    </source>
</reference>
<dbReference type="PANTHER" id="PTHR11246:SF5">
    <property type="entry name" value="PRE-MRNA-SPLICING FACTOR SYF1"/>
    <property type="match status" value="1"/>
</dbReference>
<dbReference type="KEGG" id="spao:SPAR_D06030"/>
<comment type="subcellular location">
    <subcellularLocation>
        <location evidence="1">Nucleus</location>
    </subcellularLocation>
</comment>
<dbReference type="Gene3D" id="1.25.40.10">
    <property type="entry name" value="Tetratricopeptide repeat domain"/>
    <property type="match status" value="3"/>
</dbReference>
<comment type="similarity">
    <text evidence="2">Belongs to the crooked-neck family.</text>
</comment>
<reference evidence="12" key="2">
    <citation type="submission" date="2020-01" db="EMBL/GenBank/DDBJ databases">
        <title>Population-level Yeast Reference Genomes.</title>
        <authorList>
            <person name="Yue J.-X."/>
        </authorList>
    </citation>
    <scope>NUCLEOTIDE SEQUENCE</scope>
    <source>
        <strain evidence="12">CBS432</strain>
    </source>
</reference>
<evidence type="ECO:0000259" key="9">
    <source>
        <dbReference type="Pfam" id="PF23220"/>
    </source>
</evidence>
<sequence>MSHIDIRAMKGVMTNVDEIIRNDEDVAFEYEIQKTPQNILTWKRYLEYWKEEGRTDQQIRWLYERFCSQFVTDTSIWEDYIQWESTREVVETSRIFWLFQRCLKSCVEDCDRICSSYLELAIEQHDLSMIRHALDLSLTRVEREMHPKIWDPVLKFMEKKVLPLTQLDSTQEDEEESTDEAELINILLVKGLAKIGLINEELSRSESRGDIWSSQLLERYLKVAPQQKQNELLATLAKTRDNVTIMSVYQRYMSQDGSSERYLPSSKLTFELNLNYLISLDKLGLDDQYEEFMSQMNGIYADNWVYLTLSLAKYYISRGRLDSCGDLLKKSLQQTLSYSDFDRIYNFYLLFEQQCSQFILEELKENNSKSFKQEHWAEKLQGHMATFESLINLHDIYLNDVSLRQDPNLVETWMKRVSLQKTSAEKCNIYSEAILKIDPRKVSTPGSFGKLWCAYGDVYWRANATSTARELWTQSLKVPYPYIEDLEEIYLNWADRELDEEGIERAVSVLEDALHIPKNTGILLEKYNNGHRKVPAQTILFNSLRIWSKYIDFLEAYCPNDANSSNRIFNKTKMAYNSVIDLKLITPAMAENFALLLQNHHEVVESFQVYEKTIPLFPPEIQYELWIEYLEVATSHRLSSLSPEHIRFLFEKALGNLCSNGIDCKTIFIAYSVFEQRISGLVRRCIEILHKGAIQDAVSVSTHLESRLQLWRMCISKAESTLGPSVARELYQECIQMLPNPKAVEFVIKFSNFESSIGETIRAREILAYGAKLLPPSRNAELWDSFENFELKHGDKETYKDMLKMKKLLDSDMVIDSEGVSQEEGNINFVAAAASHAPHSHAVIQPTSSRSINPDEIELDI</sequence>
<evidence type="ECO:0000256" key="7">
    <source>
        <dbReference type="ARBA" id="ARBA00023242"/>
    </source>
</evidence>
<evidence type="ECO:0000256" key="5">
    <source>
        <dbReference type="ARBA" id="ARBA00022737"/>
    </source>
</evidence>
<reference evidence="12" key="3">
    <citation type="submission" date="2025-07" db="EMBL/GenBank/DDBJ databases">
        <authorList>
            <consortium name="NCBI Genome Project"/>
        </authorList>
    </citation>
    <scope>NUCLEOTIDE SEQUENCE</scope>
    <source>
        <strain evidence="12">CBS432</strain>
    </source>
</reference>
<evidence type="ECO:0000256" key="4">
    <source>
        <dbReference type="ARBA" id="ARBA00022728"/>
    </source>
</evidence>
<dbReference type="AlphaFoldDB" id="A0A8B8UPP8"/>
<reference evidence="12" key="1">
    <citation type="journal article" date="2017" name="Nat. Genet.">
        <title>Contrasting evolutionary genome dynamics between domesticated and wild yeasts.</title>
        <authorList>
            <person name="Yue J.X."/>
            <person name="Li J."/>
            <person name="Aigrain L."/>
            <person name="Hallin J."/>
            <person name="Persson K."/>
            <person name="Oliver K."/>
            <person name="Bergstrom A."/>
            <person name="Coupland P."/>
            <person name="Warringer J."/>
            <person name="Lagomarsino M.C."/>
            <person name="Fischer G."/>
            <person name="Durbin R."/>
            <person name="Liti G."/>
        </authorList>
    </citation>
    <scope>NUCLEOTIDE SEQUENCE</scope>
    <source>
        <strain evidence="12">CBS432</strain>
    </source>
</reference>
<dbReference type="GO" id="GO:0071014">
    <property type="term" value="C:post-mRNA release spliceosomal complex"/>
    <property type="evidence" value="ECO:0007669"/>
    <property type="project" value="TreeGrafter"/>
</dbReference>
<keyword evidence="5" id="KW-0677">Repeat</keyword>
<dbReference type="Pfam" id="PF23220">
    <property type="entry name" value="HAT_Syf1_M"/>
    <property type="match status" value="1"/>
</dbReference>
<dbReference type="SMART" id="SM00386">
    <property type="entry name" value="HAT"/>
    <property type="match status" value="8"/>
</dbReference>
<dbReference type="InterPro" id="IPR011990">
    <property type="entry name" value="TPR-like_helical_dom_sf"/>
</dbReference>
<evidence type="ECO:0000259" key="10">
    <source>
        <dbReference type="Pfam" id="PF23231"/>
    </source>
</evidence>
<dbReference type="Pfam" id="PF23231">
    <property type="entry name" value="HAT_Syf1_CNRKL1_C"/>
    <property type="match status" value="1"/>
</dbReference>
<keyword evidence="6" id="KW-0508">mRNA splicing</keyword>
<dbReference type="GO" id="GO:0000974">
    <property type="term" value="C:Prp19 complex"/>
    <property type="evidence" value="ECO:0007669"/>
    <property type="project" value="TreeGrafter"/>
</dbReference>
<keyword evidence="7" id="KW-0539">Nucleus</keyword>
<feature type="domain" description="Pre-mRNA-splicing factor SYF1 central HAT repeats" evidence="9">
    <location>
        <begin position="300"/>
        <end position="436"/>
    </location>
</feature>
<dbReference type="InterPro" id="IPR056350">
    <property type="entry name" value="HAT_Syf1_central"/>
</dbReference>
<dbReference type="InterPro" id="IPR003107">
    <property type="entry name" value="HAT"/>
</dbReference>
<dbReference type="Pfam" id="PF23233">
    <property type="entry name" value="HAT_Syf1_CNRKL1_N"/>
    <property type="match status" value="1"/>
</dbReference>
<dbReference type="GO" id="GO:0000349">
    <property type="term" value="P:generation of catalytic spliceosome for first transesterification step"/>
    <property type="evidence" value="ECO:0007669"/>
    <property type="project" value="TreeGrafter"/>
</dbReference>
<keyword evidence="3" id="KW-0507">mRNA processing</keyword>
<dbReference type="GO" id="GO:0071007">
    <property type="term" value="C:U2-type catalytic step 2 spliceosome"/>
    <property type="evidence" value="ECO:0007669"/>
    <property type="project" value="TreeGrafter"/>
</dbReference>
<dbReference type="VEuPathDB" id="FungiDB:SPAR_D06030"/>
<dbReference type="InterPro" id="IPR055433">
    <property type="entry name" value="HAT_Syf1-like_N"/>
</dbReference>
<evidence type="ECO:0000313" key="12">
    <source>
        <dbReference type="RefSeq" id="XP_033765636.1"/>
    </source>
</evidence>
<evidence type="ECO:0000259" key="11">
    <source>
        <dbReference type="Pfam" id="PF23233"/>
    </source>
</evidence>
<dbReference type="OrthoDB" id="10067343at2759"/>